<dbReference type="EMBL" id="JBHTGP010000018">
    <property type="protein sequence ID" value="MFD0689853.1"/>
    <property type="molecule type" value="Genomic_DNA"/>
</dbReference>
<comment type="caution">
    <text evidence="1">The sequence shown here is derived from an EMBL/GenBank/DDBJ whole genome shotgun (WGS) entry which is preliminary data.</text>
</comment>
<dbReference type="Gene3D" id="3.30.460.10">
    <property type="entry name" value="Beta Polymerase, domain 2"/>
    <property type="match status" value="1"/>
</dbReference>
<accession>A0ABW2XUA7</accession>
<dbReference type="SUPFAM" id="SSF81301">
    <property type="entry name" value="Nucleotidyltransferase"/>
    <property type="match status" value="1"/>
</dbReference>
<dbReference type="RefSeq" id="WP_165502824.1">
    <property type="nucleotide sequence ID" value="NZ_CAACUY010000031.1"/>
</dbReference>
<organism evidence="1 2">
    <name type="scientific">Actinomadura fibrosa</name>
    <dbReference type="NCBI Taxonomy" id="111802"/>
    <lineage>
        <taxon>Bacteria</taxon>
        <taxon>Bacillati</taxon>
        <taxon>Actinomycetota</taxon>
        <taxon>Actinomycetes</taxon>
        <taxon>Streptosporangiales</taxon>
        <taxon>Thermomonosporaceae</taxon>
        <taxon>Actinomadura</taxon>
    </lineage>
</organism>
<dbReference type="InterPro" id="IPR043519">
    <property type="entry name" value="NT_sf"/>
</dbReference>
<dbReference type="InterPro" id="IPR007344">
    <property type="entry name" value="GrpB/CoaE"/>
</dbReference>
<keyword evidence="2" id="KW-1185">Reference proteome</keyword>
<protein>
    <submittedName>
        <fullName evidence="1">GrpB family protein</fullName>
    </submittedName>
</protein>
<proteinExistence type="predicted"/>
<dbReference type="PANTHER" id="PTHR34822">
    <property type="entry name" value="GRPB DOMAIN PROTEIN (AFU_ORTHOLOGUE AFUA_1G01530)"/>
    <property type="match status" value="1"/>
</dbReference>
<reference evidence="2" key="1">
    <citation type="journal article" date="2019" name="Int. J. Syst. Evol. Microbiol.">
        <title>The Global Catalogue of Microorganisms (GCM) 10K type strain sequencing project: providing services to taxonomists for standard genome sequencing and annotation.</title>
        <authorList>
            <consortium name="The Broad Institute Genomics Platform"/>
            <consortium name="The Broad Institute Genome Sequencing Center for Infectious Disease"/>
            <person name="Wu L."/>
            <person name="Ma J."/>
        </authorList>
    </citation>
    <scope>NUCLEOTIDE SEQUENCE [LARGE SCALE GENOMIC DNA]</scope>
    <source>
        <strain evidence="2">JCM 9371</strain>
    </source>
</reference>
<dbReference type="PANTHER" id="PTHR34822:SF1">
    <property type="entry name" value="GRPB FAMILY PROTEIN"/>
    <property type="match status" value="1"/>
</dbReference>
<evidence type="ECO:0000313" key="2">
    <source>
        <dbReference type="Proteomes" id="UP001597063"/>
    </source>
</evidence>
<evidence type="ECO:0000313" key="1">
    <source>
        <dbReference type="EMBL" id="MFD0689853.1"/>
    </source>
</evidence>
<dbReference type="Pfam" id="PF04229">
    <property type="entry name" value="GrpB"/>
    <property type="match status" value="1"/>
</dbReference>
<name>A0ABW2XUA7_9ACTN</name>
<gene>
    <name evidence="1" type="ORF">ACFQZM_35560</name>
</gene>
<dbReference type="Proteomes" id="UP001597063">
    <property type="component" value="Unassembled WGS sequence"/>
</dbReference>
<sequence>MGLSKGSVRVADGHPGWPGVYEELAAALRPALGALATAVEHVGSTSVPGLPTKPIIDIAVGVTAEARLSDVVDAVTALGYEFRGDKGEEIGWLFVLESRPLFRIAHVHAVRHGGPQWREYLAFRERLRVDAVARRAYARLKRRLAVEYADDRQAYTAAKTSLVGELLSGA</sequence>